<dbReference type="GO" id="GO:0016758">
    <property type="term" value="F:hexosyltransferase activity"/>
    <property type="evidence" value="ECO:0007669"/>
    <property type="project" value="TreeGrafter"/>
</dbReference>
<evidence type="ECO:0000313" key="5">
    <source>
        <dbReference type="Proteomes" id="UP000053240"/>
    </source>
</evidence>
<dbReference type="InParanoid" id="A0A0N0PG64"/>
<proteinExistence type="inferred from homology"/>
<dbReference type="PANTHER" id="PTHR12042">
    <property type="entry name" value="LACTOSYLCERAMIDE 4-ALPHA-GALACTOSYLTRANSFERASE ALPHA- 1,4-GALACTOSYLTRANSFERASE"/>
    <property type="match status" value="1"/>
</dbReference>
<feature type="domain" description="Alpha 1,4-glycosyltransferase" evidence="3">
    <location>
        <begin position="1"/>
        <end position="66"/>
    </location>
</feature>
<dbReference type="GO" id="GO:0006688">
    <property type="term" value="P:glycosphingolipid biosynthetic process"/>
    <property type="evidence" value="ECO:0007669"/>
    <property type="project" value="TreeGrafter"/>
</dbReference>
<protein>
    <recommendedName>
        <fullName evidence="3">Alpha 1,4-glycosyltransferase domain-containing protein</fullName>
    </recommendedName>
</protein>
<comment type="similarity">
    <text evidence="1">Belongs to the glycosyltransferase 32 family.</text>
</comment>
<dbReference type="PANTHER" id="PTHR12042:SF21">
    <property type="entry name" value="ALPHA1,4-GALACTOSYLTRANSFERASE 1-RELATED"/>
    <property type="match status" value="1"/>
</dbReference>
<evidence type="ECO:0000256" key="1">
    <source>
        <dbReference type="ARBA" id="ARBA00009003"/>
    </source>
</evidence>
<dbReference type="Proteomes" id="UP000053240">
    <property type="component" value="Unassembled WGS sequence"/>
</dbReference>
<keyword evidence="5" id="KW-1185">Reference proteome</keyword>
<dbReference type="GO" id="GO:0016020">
    <property type="term" value="C:membrane"/>
    <property type="evidence" value="ECO:0007669"/>
    <property type="project" value="GOC"/>
</dbReference>
<keyword evidence="2" id="KW-0808">Transferase</keyword>
<organism evidence="4 5">
    <name type="scientific">Papilio machaon</name>
    <name type="common">Old World swallowtail butterfly</name>
    <dbReference type="NCBI Taxonomy" id="76193"/>
    <lineage>
        <taxon>Eukaryota</taxon>
        <taxon>Metazoa</taxon>
        <taxon>Ecdysozoa</taxon>
        <taxon>Arthropoda</taxon>
        <taxon>Hexapoda</taxon>
        <taxon>Insecta</taxon>
        <taxon>Pterygota</taxon>
        <taxon>Neoptera</taxon>
        <taxon>Endopterygota</taxon>
        <taxon>Lepidoptera</taxon>
        <taxon>Glossata</taxon>
        <taxon>Ditrysia</taxon>
        <taxon>Papilionoidea</taxon>
        <taxon>Papilionidae</taxon>
        <taxon>Papilioninae</taxon>
        <taxon>Papilio</taxon>
    </lineage>
</organism>
<dbReference type="InterPro" id="IPR051981">
    <property type="entry name" value="Glycosyltransf_32"/>
</dbReference>
<name>A0A0N0PG64_PAPMA</name>
<gene>
    <name evidence="4" type="ORF">RR48_00441</name>
</gene>
<sequence>GFEVYGPELFYPIKWQNGREYFEPGILENKDAYIYHVWNHVTRNRTPNKSSPYAHLARTFCPSTYTLYGNRFGL</sequence>
<evidence type="ECO:0000256" key="2">
    <source>
        <dbReference type="ARBA" id="ARBA00022679"/>
    </source>
</evidence>
<comment type="caution">
    <text evidence="4">The sequence shown here is derived from an EMBL/GenBank/DDBJ whole genome shotgun (WGS) entry which is preliminary data.</text>
</comment>
<evidence type="ECO:0000313" key="4">
    <source>
        <dbReference type="EMBL" id="KPJ21662.1"/>
    </source>
</evidence>
<reference evidence="4 5" key="1">
    <citation type="journal article" date="2015" name="Nat. Commun.">
        <title>Outbred genome sequencing and CRISPR/Cas9 gene editing in butterflies.</title>
        <authorList>
            <person name="Li X."/>
            <person name="Fan D."/>
            <person name="Zhang W."/>
            <person name="Liu G."/>
            <person name="Zhang L."/>
            <person name="Zhao L."/>
            <person name="Fang X."/>
            <person name="Chen L."/>
            <person name="Dong Y."/>
            <person name="Chen Y."/>
            <person name="Ding Y."/>
            <person name="Zhao R."/>
            <person name="Feng M."/>
            <person name="Zhu Y."/>
            <person name="Feng Y."/>
            <person name="Jiang X."/>
            <person name="Zhu D."/>
            <person name="Xiang H."/>
            <person name="Feng X."/>
            <person name="Li S."/>
            <person name="Wang J."/>
            <person name="Zhang G."/>
            <person name="Kronforst M.R."/>
            <person name="Wang W."/>
        </authorList>
    </citation>
    <scope>NUCLEOTIDE SEQUENCE [LARGE SCALE GENOMIC DNA]</scope>
    <source>
        <strain evidence="4">Ya'a_city_454_Pm</strain>
        <tissue evidence="4">Whole body</tissue>
    </source>
</reference>
<feature type="non-terminal residue" evidence="4">
    <location>
        <position position="1"/>
    </location>
</feature>
<accession>A0A0N0PG64</accession>
<dbReference type="Pfam" id="PF04572">
    <property type="entry name" value="Gb3_synth"/>
    <property type="match status" value="1"/>
</dbReference>
<dbReference type="AlphaFoldDB" id="A0A0N0PG64"/>
<evidence type="ECO:0000259" key="3">
    <source>
        <dbReference type="Pfam" id="PF04572"/>
    </source>
</evidence>
<dbReference type="InterPro" id="IPR007652">
    <property type="entry name" value="A1-4-GlycosylTfrase_dom"/>
</dbReference>
<dbReference type="EMBL" id="LADJ01064754">
    <property type="protein sequence ID" value="KPJ21662.1"/>
    <property type="molecule type" value="Genomic_DNA"/>
</dbReference>